<sequence length="476" mass="53634">MLPTLFTEEAAPFVALSRLFRHLWFQRIWVVQEVAAAEVVHVMYNGICIEWNTLAQAVREIHSAINLSRQMKYYDDTKTSTIETIGRDPSLDYSYWLNAEIMATIRDQVQNGNPLPLAVLILGTLGFKSKDPRDKLFALLGIASDGADLPLTPSYNESVESVFTNVTSFVLSSESWFMLLASTGRGYEAAGSTRPPDSPLPKDLPSWVPDYTTNDFGGALSRGVRDKMLRSRQAGKVAFTDNPRVIRIEAVAFDSIRLVDSKLKYPTFGFRTPDPELPTGTFTKRMEELLTSTAAEGQNWYLEARQLTRSYSASSRESQEAADQQFWELCMSGNPSFENSDSSPALYPLLSQSARKLFEFFKLTERSHFWQHVGDWSMKEKLSEEEVVKLYTNLEQRFFETTSEKAFCVTSTGSVALAPPLAREGDVLVHVKGDYTPLVLRRKESGERRAELVGSCYVHGVQDLCPGSDWEVWSLE</sequence>
<dbReference type="PANTHER" id="PTHR24148">
    <property type="entry name" value="ANKYRIN REPEAT DOMAIN-CONTAINING PROTEIN 39 HOMOLOG-RELATED"/>
    <property type="match status" value="1"/>
</dbReference>
<evidence type="ECO:0000313" key="1">
    <source>
        <dbReference type="EMBL" id="KAJ9660013.1"/>
    </source>
</evidence>
<evidence type="ECO:0000313" key="2">
    <source>
        <dbReference type="Proteomes" id="UP001172684"/>
    </source>
</evidence>
<proteinExistence type="predicted"/>
<dbReference type="InterPro" id="IPR052895">
    <property type="entry name" value="HetReg/Transcr_Mod"/>
</dbReference>
<reference evidence="1" key="1">
    <citation type="submission" date="2022-10" db="EMBL/GenBank/DDBJ databases">
        <title>Culturing micro-colonial fungi from biological soil crusts in the Mojave desert and describing Neophaeococcomyces mojavensis, and introducing the new genera and species Taxawa tesnikishii.</title>
        <authorList>
            <person name="Kurbessoian T."/>
            <person name="Stajich J.E."/>
        </authorList>
    </citation>
    <scope>NUCLEOTIDE SEQUENCE</scope>
    <source>
        <strain evidence="1">TK_1</strain>
    </source>
</reference>
<dbReference type="EMBL" id="JAPDRL010000070">
    <property type="protein sequence ID" value="KAJ9660013.1"/>
    <property type="molecule type" value="Genomic_DNA"/>
</dbReference>
<comment type="caution">
    <text evidence="1">The sequence shown here is derived from an EMBL/GenBank/DDBJ whole genome shotgun (WGS) entry which is preliminary data.</text>
</comment>
<protein>
    <recommendedName>
        <fullName evidence="3">Heterokaryon incompatibility domain-containing protein</fullName>
    </recommendedName>
</protein>
<keyword evidence="2" id="KW-1185">Reference proteome</keyword>
<evidence type="ECO:0008006" key="3">
    <source>
        <dbReference type="Google" id="ProtNLM"/>
    </source>
</evidence>
<name>A0ABQ9NMI9_9PEZI</name>
<dbReference type="PANTHER" id="PTHR24148:SF64">
    <property type="entry name" value="HETEROKARYON INCOMPATIBILITY DOMAIN-CONTAINING PROTEIN"/>
    <property type="match status" value="1"/>
</dbReference>
<dbReference type="Proteomes" id="UP001172684">
    <property type="component" value="Unassembled WGS sequence"/>
</dbReference>
<organism evidence="1 2">
    <name type="scientific">Coniosporium apollinis</name>
    <dbReference type="NCBI Taxonomy" id="61459"/>
    <lineage>
        <taxon>Eukaryota</taxon>
        <taxon>Fungi</taxon>
        <taxon>Dikarya</taxon>
        <taxon>Ascomycota</taxon>
        <taxon>Pezizomycotina</taxon>
        <taxon>Dothideomycetes</taxon>
        <taxon>Dothideomycetes incertae sedis</taxon>
        <taxon>Coniosporium</taxon>
    </lineage>
</organism>
<accession>A0ABQ9NMI9</accession>
<gene>
    <name evidence="1" type="ORF">H2201_007118</name>
</gene>